<accession>A0A067M3W9</accession>
<keyword evidence="3" id="KW-1185">Reference proteome</keyword>
<sequence>MSLKVPKPDKTHGFPVPANIHSRGTEPGLGHAYGHTQGSPASAEVVPSYTAYQHACLTLDARDCLRLIHFPPQITSEVVRDALKHSWKRGIQTERTYAESHEFKLCGYPWHGTGKDAVTTRTMMGALNVTTDVSRKSYDTDSLFFRYNGAVVPQPSTFFAIAFNQSDLIRLIEAPSDVLQAVQHLLSCNVQKESWKIPDAAYDFKLKGYPWYASGENAVTARVLLLQLLDVLTTVGFEIYASIDMTTDGTTYGFLLLLLVVSSSLSDFPFSLPLPFPGQVQILGF</sequence>
<dbReference type="Proteomes" id="UP000027195">
    <property type="component" value="Unassembled WGS sequence"/>
</dbReference>
<dbReference type="OrthoDB" id="58379at2759"/>
<evidence type="ECO:0000313" key="2">
    <source>
        <dbReference type="EMBL" id="KDQ10254.1"/>
    </source>
</evidence>
<feature type="region of interest" description="Disordered" evidence="1">
    <location>
        <begin position="1"/>
        <end position="40"/>
    </location>
</feature>
<protein>
    <submittedName>
        <fullName evidence="2">Uncharacterized protein</fullName>
    </submittedName>
</protein>
<dbReference type="InParanoid" id="A0A067M3W9"/>
<dbReference type="AlphaFoldDB" id="A0A067M3W9"/>
<reference evidence="3" key="1">
    <citation type="journal article" date="2014" name="Proc. Natl. Acad. Sci. U.S.A.">
        <title>Extensive sampling of basidiomycete genomes demonstrates inadequacy of the white-rot/brown-rot paradigm for wood decay fungi.</title>
        <authorList>
            <person name="Riley R."/>
            <person name="Salamov A.A."/>
            <person name="Brown D.W."/>
            <person name="Nagy L.G."/>
            <person name="Floudas D."/>
            <person name="Held B.W."/>
            <person name="Levasseur A."/>
            <person name="Lombard V."/>
            <person name="Morin E."/>
            <person name="Otillar R."/>
            <person name="Lindquist E.A."/>
            <person name="Sun H."/>
            <person name="LaButti K.M."/>
            <person name="Schmutz J."/>
            <person name="Jabbour D."/>
            <person name="Luo H."/>
            <person name="Baker S.E."/>
            <person name="Pisabarro A.G."/>
            <person name="Walton J.D."/>
            <person name="Blanchette R.A."/>
            <person name="Henrissat B."/>
            <person name="Martin F."/>
            <person name="Cullen D."/>
            <person name="Hibbett D.S."/>
            <person name="Grigoriev I.V."/>
        </authorList>
    </citation>
    <scope>NUCLEOTIDE SEQUENCE [LARGE SCALE GENOMIC DNA]</scope>
    <source>
        <strain evidence="3">FD-172 SS1</strain>
    </source>
</reference>
<dbReference type="EMBL" id="KL198069">
    <property type="protein sequence ID" value="KDQ10254.1"/>
    <property type="molecule type" value="Genomic_DNA"/>
</dbReference>
<dbReference type="STRING" id="930990.A0A067M3W9"/>
<evidence type="ECO:0000256" key="1">
    <source>
        <dbReference type="SAM" id="MobiDB-lite"/>
    </source>
</evidence>
<organism evidence="2 3">
    <name type="scientific">Botryobasidium botryosum (strain FD-172 SS1)</name>
    <dbReference type="NCBI Taxonomy" id="930990"/>
    <lineage>
        <taxon>Eukaryota</taxon>
        <taxon>Fungi</taxon>
        <taxon>Dikarya</taxon>
        <taxon>Basidiomycota</taxon>
        <taxon>Agaricomycotina</taxon>
        <taxon>Agaricomycetes</taxon>
        <taxon>Cantharellales</taxon>
        <taxon>Botryobasidiaceae</taxon>
        <taxon>Botryobasidium</taxon>
    </lineage>
</organism>
<name>A0A067M3W9_BOTB1</name>
<feature type="compositionally biased region" description="Basic and acidic residues" evidence="1">
    <location>
        <begin position="1"/>
        <end position="12"/>
    </location>
</feature>
<dbReference type="PANTHER" id="PTHR38696:SF1">
    <property type="entry name" value="MEDIATOR OF RNA POLYMERASE II TRANSCRIPTION SUBUNIT 13"/>
    <property type="match status" value="1"/>
</dbReference>
<gene>
    <name evidence="2" type="ORF">BOTBODRAFT_178287</name>
</gene>
<dbReference type="PANTHER" id="PTHR38696">
    <property type="entry name" value="MEDIATOR OF RNA POLYMERASE II TRANSCRIPTION SUBUNIT 13"/>
    <property type="match status" value="1"/>
</dbReference>
<proteinExistence type="predicted"/>
<evidence type="ECO:0000313" key="3">
    <source>
        <dbReference type="Proteomes" id="UP000027195"/>
    </source>
</evidence>
<dbReference type="HOGENOM" id="CLU_070836_0_1_1"/>